<proteinExistence type="predicted"/>
<protein>
    <submittedName>
        <fullName evidence="2">Uncharacterized protein</fullName>
    </submittedName>
</protein>
<name>A0A1F6VGQ2_9PROT</name>
<keyword evidence="1" id="KW-1133">Transmembrane helix</keyword>
<evidence type="ECO:0000256" key="1">
    <source>
        <dbReference type="SAM" id="Phobius"/>
    </source>
</evidence>
<sequence>MNQPPQFPTDKHKLALVLAGMLLSTGFFFMARTFYFHPYRKRPLGVIGLIDRFLGPDGVAGACVAFGVLCALGSLLVCMTVRGNRQ</sequence>
<accession>A0A1F6VGQ2</accession>
<dbReference type="EMBL" id="MFSP01000038">
    <property type="protein sequence ID" value="OGI68756.1"/>
    <property type="molecule type" value="Genomic_DNA"/>
</dbReference>
<feature type="transmembrane region" description="Helical" evidence="1">
    <location>
        <begin position="14"/>
        <end position="35"/>
    </location>
</feature>
<comment type="caution">
    <text evidence="2">The sequence shown here is derived from an EMBL/GenBank/DDBJ whole genome shotgun (WGS) entry which is preliminary data.</text>
</comment>
<gene>
    <name evidence="2" type="ORF">A2W18_14415</name>
</gene>
<dbReference type="Proteomes" id="UP000179076">
    <property type="component" value="Unassembled WGS sequence"/>
</dbReference>
<keyword evidence="1" id="KW-0812">Transmembrane</keyword>
<keyword evidence="1" id="KW-0472">Membrane</keyword>
<evidence type="ECO:0000313" key="3">
    <source>
        <dbReference type="Proteomes" id="UP000179076"/>
    </source>
</evidence>
<feature type="transmembrane region" description="Helical" evidence="1">
    <location>
        <begin position="59"/>
        <end position="81"/>
    </location>
</feature>
<evidence type="ECO:0000313" key="2">
    <source>
        <dbReference type="EMBL" id="OGI68756.1"/>
    </source>
</evidence>
<organism evidence="2 3">
    <name type="scientific">Candidatus Muproteobacteria bacterium RBG_16_60_9</name>
    <dbReference type="NCBI Taxonomy" id="1817755"/>
    <lineage>
        <taxon>Bacteria</taxon>
        <taxon>Pseudomonadati</taxon>
        <taxon>Pseudomonadota</taxon>
        <taxon>Candidatus Muproteobacteria</taxon>
    </lineage>
</organism>
<dbReference type="AlphaFoldDB" id="A0A1F6VGQ2"/>
<reference evidence="2 3" key="1">
    <citation type="journal article" date="2016" name="Nat. Commun.">
        <title>Thousands of microbial genomes shed light on interconnected biogeochemical processes in an aquifer system.</title>
        <authorList>
            <person name="Anantharaman K."/>
            <person name="Brown C.T."/>
            <person name="Hug L.A."/>
            <person name="Sharon I."/>
            <person name="Castelle C.J."/>
            <person name="Probst A.J."/>
            <person name="Thomas B.C."/>
            <person name="Singh A."/>
            <person name="Wilkins M.J."/>
            <person name="Karaoz U."/>
            <person name="Brodie E.L."/>
            <person name="Williams K.H."/>
            <person name="Hubbard S.S."/>
            <person name="Banfield J.F."/>
        </authorList>
    </citation>
    <scope>NUCLEOTIDE SEQUENCE [LARGE SCALE GENOMIC DNA]</scope>
</reference>